<evidence type="ECO:0000256" key="5">
    <source>
        <dbReference type="ARBA" id="ARBA00022970"/>
    </source>
</evidence>
<evidence type="ECO:0000256" key="7">
    <source>
        <dbReference type="ARBA" id="ARBA00023136"/>
    </source>
</evidence>
<reference evidence="11 12" key="1">
    <citation type="submission" date="2017-11" db="EMBL/GenBank/DDBJ databases">
        <title>Genomic Encyclopedia of Archaeal and Bacterial Type Strains, Phase II (KMG-II): From Individual Species to Whole Genera.</title>
        <authorList>
            <person name="Goeker M."/>
        </authorList>
    </citation>
    <scope>NUCLEOTIDE SEQUENCE [LARGE SCALE GENOMIC DNA]</scope>
    <source>
        <strain evidence="11 12">DSM 16400</strain>
    </source>
</reference>
<dbReference type="CDD" id="cd06582">
    <property type="entry name" value="TM_PBP1_LivH_like"/>
    <property type="match status" value="1"/>
</dbReference>
<comment type="subcellular location">
    <subcellularLocation>
        <location evidence="1">Cell membrane</location>
        <topology evidence="1">Multi-pass membrane protein</topology>
    </subcellularLocation>
</comment>
<evidence type="ECO:0000256" key="9">
    <source>
        <dbReference type="SAM" id="Phobius"/>
    </source>
</evidence>
<dbReference type="PANTHER" id="PTHR11795:SF445">
    <property type="entry name" value="AMINO ACID ABC TRANSPORTER PERMEASE PROTEIN"/>
    <property type="match status" value="1"/>
</dbReference>
<dbReference type="Pfam" id="PF02653">
    <property type="entry name" value="BPD_transp_2"/>
    <property type="match status" value="1"/>
</dbReference>
<dbReference type="AlphaFoldDB" id="A0A2M9D795"/>
<name>A0A2M9D795_9MICO</name>
<protein>
    <submittedName>
        <fullName evidence="11">Amino acid/amide ABC transporter membrane protein 1 (HAAT family)</fullName>
    </submittedName>
</protein>
<comment type="caution">
    <text evidence="11">The sequence shown here is derived from an EMBL/GenBank/DDBJ whole genome shotgun (WGS) entry which is preliminary data.</text>
</comment>
<dbReference type="EMBL" id="PGFH01000001">
    <property type="protein sequence ID" value="PJJ81584.1"/>
    <property type="molecule type" value="Genomic_DNA"/>
</dbReference>
<dbReference type="GO" id="GO:0022857">
    <property type="term" value="F:transmembrane transporter activity"/>
    <property type="evidence" value="ECO:0007669"/>
    <property type="project" value="InterPro"/>
</dbReference>
<keyword evidence="12" id="KW-1185">Reference proteome</keyword>
<keyword evidence="6 9" id="KW-1133">Transmembrane helix</keyword>
<evidence type="ECO:0000256" key="6">
    <source>
        <dbReference type="ARBA" id="ARBA00022989"/>
    </source>
</evidence>
<feature type="signal peptide" evidence="10">
    <location>
        <begin position="1"/>
        <end position="38"/>
    </location>
</feature>
<keyword evidence="10" id="KW-0732">Signal</keyword>
<evidence type="ECO:0000256" key="2">
    <source>
        <dbReference type="ARBA" id="ARBA00022448"/>
    </source>
</evidence>
<organism evidence="11 12">
    <name type="scientific">Salinibacterium amurskyense</name>
    <dbReference type="NCBI Taxonomy" id="205941"/>
    <lineage>
        <taxon>Bacteria</taxon>
        <taxon>Bacillati</taxon>
        <taxon>Actinomycetota</taxon>
        <taxon>Actinomycetes</taxon>
        <taxon>Micrococcales</taxon>
        <taxon>Microbacteriaceae</taxon>
        <taxon>Salinibacterium</taxon>
    </lineage>
</organism>
<sequence length="442" mass="47019">MNTADYRRTRRKNRRGVLVALIVALSAAFSLMAMPAMADEVNVDEYDNSIIGNVKLNSEPLEGVLLTVSGGGYEVEVATDADGRWKVGVPDGDEFSVTLDESTLPDGIAVIDETGEDDTPNVKEAMIGPSGSTVMNFFIGRGERNVTSFFDQFVERIVNGVNFGLMLGLAAIGISLVYGTTGLSNFAHAEMVTFGAVMALIVSVDLGWPVWIAIPLAVLLSAGFGWTLDAGLWKPLRKKGVGIVQLMIVSIGLSLALRYTFQYFRGGGTEQLPGSDSPDIPLFGSVSLSQTNMISMVVSIVVIVIFAWWLVKTKIGKATRAVSDNPSLAAASGIDVDQVVRVVWILAAAMAGLAGVLWAYFRPGIRWDMGAQILLLVFAAVTLGGLGTAFGALVGSIIVGVLVETSSLFIPSDLKYVGALVVLIVILLFRPQGILGRKERIG</sequence>
<feature type="transmembrane region" description="Helical" evidence="9">
    <location>
        <begin position="186"/>
        <end position="204"/>
    </location>
</feature>
<dbReference type="GO" id="GO:0006865">
    <property type="term" value="P:amino acid transport"/>
    <property type="evidence" value="ECO:0007669"/>
    <property type="project" value="UniProtKB-KW"/>
</dbReference>
<keyword evidence="3" id="KW-1003">Cell membrane</keyword>
<feature type="chain" id="PRO_5014618069" evidence="10">
    <location>
        <begin position="39"/>
        <end position="442"/>
    </location>
</feature>
<evidence type="ECO:0000256" key="4">
    <source>
        <dbReference type="ARBA" id="ARBA00022692"/>
    </source>
</evidence>
<keyword evidence="7 9" id="KW-0472">Membrane</keyword>
<keyword evidence="4 9" id="KW-0812">Transmembrane</keyword>
<feature type="transmembrane region" description="Helical" evidence="9">
    <location>
        <begin position="373"/>
        <end position="402"/>
    </location>
</feature>
<dbReference type="GO" id="GO:0005886">
    <property type="term" value="C:plasma membrane"/>
    <property type="evidence" value="ECO:0007669"/>
    <property type="project" value="UniProtKB-SubCell"/>
</dbReference>
<evidence type="ECO:0000313" key="12">
    <source>
        <dbReference type="Proteomes" id="UP000231742"/>
    </source>
</evidence>
<feature type="transmembrane region" description="Helical" evidence="9">
    <location>
        <begin position="342"/>
        <end position="361"/>
    </location>
</feature>
<dbReference type="InterPro" id="IPR001851">
    <property type="entry name" value="ABC_transp_permease"/>
</dbReference>
<feature type="transmembrane region" description="Helical" evidence="9">
    <location>
        <begin position="293"/>
        <end position="311"/>
    </location>
</feature>
<accession>A0A2M9D795</accession>
<keyword evidence="2" id="KW-0813">Transport</keyword>
<keyword evidence="5" id="KW-0029">Amino-acid transport</keyword>
<dbReference type="PANTHER" id="PTHR11795">
    <property type="entry name" value="BRANCHED-CHAIN AMINO ACID TRANSPORT SYSTEM PERMEASE PROTEIN LIVH"/>
    <property type="match status" value="1"/>
</dbReference>
<feature type="transmembrane region" description="Helical" evidence="9">
    <location>
        <begin position="160"/>
        <end position="179"/>
    </location>
</feature>
<comment type="similarity">
    <text evidence="8">Belongs to the binding-protein-dependent transport system permease family. LivHM subfamily.</text>
</comment>
<proteinExistence type="inferred from homology"/>
<feature type="transmembrane region" description="Helical" evidence="9">
    <location>
        <begin position="414"/>
        <end position="430"/>
    </location>
</feature>
<evidence type="ECO:0000256" key="10">
    <source>
        <dbReference type="SAM" id="SignalP"/>
    </source>
</evidence>
<evidence type="ECO:0000256" key="1">
    <source>
        <dbReference type="ARBA" id="ARBA00004651"/>
    </source>
</evidence>
<gene>
    <name evidence="11" type="ORF">CLV85_0761</name>
</gene>
<feature type="transmembrane region" description="Helical" evidence="9">
    <location>
        <begin position="210"/>
        <end position="228"/>
    </location>
</feature>
<evidence type="ECO:0000313" key="11">
    <source>
        <dbReference type="EMBL" id="PJJ81584.1"/>
    </source>
</evidence>
<feature type="transmembrane region" description="Helical" evidence="9">
    <location>
        <begin position="240"/>
        <end position="261"/>
    </location>
</feature>
<evidence type="ECO:0000256" key="8">
    <source>
        <dbReference type="ARBA" id="ARBA00037998"/>
    </source>
</evidence>
<evidence type="ECO:0000256" key="3">
    <source>
        <dbReference type="ARBA" id="ARBA00022475"/>
    </source>
</evidence>
<dbReference type="Proteomes" id="UP000231742">
    <property type="component" value="Unassembled WGS sequence"/>
</dbReference>
<dbReference type="InterPro" id="IPR052157">
    <property type="entry name" value="BCAA_transport_permease"/>
</dbReference>